<comment type="caution">
    <text evidence="8">The sequence shown here is derived from an EMBL/GenBank/DDBJ whole genome shotgun (WGS) entry which is preliminary data.</text>
</comment>
<evidence type="ECO:0000256" key="6">
    <source>
        <dbReference type="ARBA" id="ARBA00023295"/>
    </source>
</evidence>
<dbReference type="SMART" id="SM00642">
    <property type="entry name" value="Aamy"/>
    <property type="match status" value="1"/>
</dbReference>
<gene>
    <name evidence="8" type="ORF">J2Z69_003016</name>
</gene>
<evidence type="ECO:0000313" key="9">
    <source>
        <dbReference type="Proteomes" id="UP001519288"/>
    </source>
</evidence>
<organism evidence="8 9">
    <name type="scientific">Paenibacillus shirakamiensis</name>
    <dbReference type="NCBI Taxonomy" id="1265935"/>
    <lineage>
        <taxon>Bacteria</taxon>
        <taxon>Bacillati</taxon>
        <taxon>Bacillota</taxon>
        <taxon>Bacilli</taxon>
        <taxon>Bacillales</taxon>
        <taxon>Paenibacillaceae</taxon>
        <taxon>Paenibacillus</taxon>
    </lineage>
</organism>
<dbReference type="EMBL" id="JAGGLD010000005">
    <property type="protein sequence ID" value="MBP2001960.1"/>
    <property type="molecule type" value="Genomic_DNA"/>
</dbReference>
<dbReference type="NCBIfam" id="NF006969">
    <property type="entry name" value="PRK09441.1-2"/>
    <property type="match status" value="1"/>
</dbReference>
<evidence type="ECO:0000313" key="8">
    <source>
        <dbReference type="EMBL" id="MBP2001960.1"/>
    </source>
</evidence>
<sequence>MKRNHTMMQFFEWHVEADASHWKRLAQRAPELKAMGIDSVWVPPVTKANNNQDTGYGIYDLYDLGEFDQKGGIATKYGTKDELKEAIAICQQNGILVYVDLVMNHKAGADETETFKVIEVDPNNRTEEISEPFEIEGWTKFTFPGRGDTYSSFKWNYTHFNGTDFDARTNNNGVYRIYGENKQWNENVDDEFGNYDYLMFANIDYSQPEVRNEMLEWGKWLVDNLQCGGYRLDAIKHINHDFVREFATEMKKKRGEDFYIVGEFWKTDLKTCQEFLNTVDHGIDLFDVTLHYKLHEASNSGNSFDLRTIFDDTLVGSHPSNSVTFVDNHDSQPNEALESWIEDWFKQIAYSLILLRQDGYPVVFYGDYYGIGGENPVEGKKAAIDPLLYARYNKAYGDQEDYFDHPNTIGWVRYGVKEFDRSGCAVVISNGDDGDKHMRVGEERAGEVWVDLTGTRDDLITIGEDGYATFPVKGGSVSVWALPELDVEPDEEVEPNKEEPTAE</sequence>
<dbReference type="Proteomes" id="UP001519288">
    <property type="component" value="Unassembled WGS sequence"/>
</dbReference>
<keyword evidence="3" id="KW-0479">Metal-binding</keyword>
<dbReference type="SUPFAM" id="SSF51011">
    <property type="entry name" value="Glycosyl hydrolase domain"/>
    <property type="match status" value="1"/>
</dbReference>
<keyword evidence="9" id="KW-1185">Reference proteome</keyword>
<evidence type="ECO:0000256" key="1">
    <source>
        <dbReference type="ARBA" id="ARBA00001913"/>
    </source>
</evidence>
<dbReference type="Gene3D" id="2.60.40.1180">
    <property type="entry name" value="Golgi alpha-mannosidase II"/>
    <property type="match status" value="1"/>
</dbReference>
<dbReference type="EC" id="3.2.1.1" evidence="8"/>
<dbReference type="NCBIfam" id="NF006968">
    <property type="entry name" value="PRK09441.1-1"/>
    <property type="match status" value="1"/>
</dbReference>
<dbReference type="CDD" id="cd11318">
    <property type="entry name" value="AmyAc_bac_fung_AmyA"/>
    <property type="match status" value="1"/>
</dbReference>
<comment type="similarity">
    <text evidence="2">Belongs to the glycosyl hydrolase 13 family.</text>
</comment>
<keyword evidence="5" id="KW-0119">Carbohydrate metabolism</keyword>
<dbReference type="Gene3D" id="2.40.30.140">
    <property type="match status" value="1"/>
</dbReference>
<accession>A0ABS4JJS1</accession>
<evidence type="ECO:0000256" key="4">
    <source>
        <dbReference type="ARBA" id="ARBA00022801"/>
    </source>
</evidence>
<dbReference type="InterPro" id="IPR017853">
    <property type="entry name" value="GH"/>
</dbReference>
<dbReference type="InterPro" id="IPR013780">
    <property type="entry name" value="Glyco_hydro_b"/>
</dbReference>
<evidence type="ECO:0000256" key="2">
    <source>
        <dbReference type="ARBA" id="ARBA00008061"/>
    </source>
</evidence>
<evidence type="ECO:0000259" key="7">
    <source>
        <dbReference type="SMART" id="SM00642"/>
    </source>
</evidence>
<dbReference type="PIRSF" id="PIRSF001021">
    <property type="entry name" value="Alph-amls_thrmst"/>
    <property type="match status" value="1"/>
</dbReference>
<evidence type="ECO:0000256" key="3">
    <source>
        <dbReference type="ARBA" id="ARBA00022723"/>
    </source>
</evidence>
<keyword evidence="6 8" id="KW-0326">Glycosidase</keyword>
<dbReference type="Gene3D" id="3.20.20.80">
    <property type="entry name" value="Glycosidases"/>
    <property type="match status" value="1"/>
</dbReference>
<protein>
    <submittedName>
        <fullName evidence="8">Alpha-amylase</fullName>
        <ecNumber evidence="8">3.2.1.1</ecNumber>
    </submittedName>
</protein>
<dbReference type="PANTHER" id="PTHR43447">
    <property type="entry name" value="ALPHA-AMYLASE"/>
    <property type="match status" value="1"/>
</dbReference>
<feature type="domain" description="Glycosyl hydrolase family 13 catalytic" evidence="7">
    <location>
        <begin position="5"/>
        <end position="391"/>
    </location>
</feature>
<proteinExistence type="inferred from homology"/>
<dbReference type="InterPro" id="IPR013776">
    <property type="entry name" value="A-amylase_thermo"/>
</dbReference>
<dbReference type="GO" id="GO:0004556">
    <property type="term" value="F:alpha-amylase activity"/>
    <property type="evidence" value="ECO:0007669"/>
    <property type="project" value="UniProtKB-EC"/>
</dbReference>
<comment type="cofactor">
    <cofactor evidence="1">
        <name>Ca(2+)</name>
        <dbReference type="ChEBI" id="CHEBI:29108"/>
    </cofactor>
</comment>
<dbReference type="RefSeq" id="WP_209864194.1">
    <property type="nucleotide sequence ID" value="NZ_JAGGLD010000005.1"/>
</dbReference>
<dbReference type="InterPro" id="IPR006047">
    <property type="entry name" value="GH13_cat_dom"/>
</dbReference>
<reference evidence="8 9" key="1">
    <citation type="submission" date="2021-03" db="EMBL/GenBank/DDBJ databases">
        <title>Genomic Encyclopedia of Type Strains, Phase IV (KMG-IV): sequencing the most valuable type-strain genomes for metagenomic binning, comparative biology and taxonomic classification.</title>
        <authorList>
            <person name="Goeker M."/>
        </authorList>
    </citation>
    <scope>NUCLEOTIDE SEQUENCE [LARGE SCALE GENOMIC DNA]</scope>
    <source>
        <strain evidence="8 9">DSM 26806</strain>
    </source>
</reference>
<keyword evidence="4 8" id="KW-0378">Hydrolase</keyword>
<dbReference type="SUPFAM" id="SSF51445">
    <property type="entry name" value="(Trans)glycosidases"/>
    <property type="match status" value="1"/>
</dbReference>
<evidence type="ECO:0000256" key="5">
    <source>
        <dbReference type="ARBA" id="ARBA00023277"/>
    </source>
</evidence>
<name>A0ABS4JJS1_9BACL</name>
<dbReference type="Pfam" id="PF00128">
    <property type="entry name" value="Alpha-amylase"/>
    <property type="match status" value="1"/>
</dbReference>